<keyword evidence="1" id="KW-1133">Transmembrane helix</keyword>
<dbReference type="Proteomes" id="UP000681340">
    <property type="component" value="Unassembled WGS sequence"/>
</dbReference>
<proteinExistence type="predicted"/>
<sequence length="79" mass="8526">MKRIGVVLLWIIGLFFVARAVAEPFVIDMTDPATYRLDWGGPHLAGVLAVHCGPGIVAAALMVRSLTRRRPVADRTVGS</sequence>
<evidence type="ECO:0000313" key="3">
    <source>
        <dbReference type="Proteomes" id="UP000681340"/>
    </source>
</evidence>
<keyword evidence="1" id="KW-0472">Membrane</keyword>
<comment type="caution">
    <text evidence="2">The sequence shown here is derived from an EMBL/GenBank/DDBJ whole genome shotgun (WGS) entry which is preliminary data.</text>
</comment>
<evidence type="ECO:0000256" key="1">
    <source>
        <dbReference type="SAM" id="Phobius"/>
    </source>
</evidence>
<organism evidence="2 3">
    <name type="scientific">Actinoplanes auranticolor</name>
    <dbReference type="NCBI Taxonomy" id="47988"/>
    <lineage>
        <taxon>Bacteria</taxon>
        <taxon>Bacillati</taxon>
        <taxon>Actinomycetota</taxon>
        <taxon>Actinomycetes</taxon>
        <taxon>Micromonosporales</taxon>
        <taxon>Micromonosporaceae</taxon>
        <taxon>Actinoplanes</taxon>
    </lineage>
</organism>
<accession>A0A919VQZ4</accession>
<name>A0A919VQZ4_9ACTN</name>
<dbReference type="AlphaFoldDB" id="A0A919VQZ4"/>
<dbReference type="RefSeq" id="WP_212991363.1">
    <property type="nucleotide sequence ID" value="NZ_BAABEA010000049.1"/>
</dbReference>
<evidence type="ECO:0000313" key="2">
    <source>
        <dbReference type="EMBL" id="GIM73106.1"/>
    </source>
</evidence>
<reference evidence="2" key="1">
    <citation type="submission" date="2021-03" db="EMBL/GenBank/DDBJ databases">
        <title>Whole genome shotgun sequence of Actinoplanes auranticolor NBRC 12245.</title>
        <authorList>
            <person name="Komaki H."/>
            <person name="Tamura T."/>
        </authorList>
    </citation>
    <scope>NUCLEOTIDE SEQUENCE</scope>
    <source>
        <strain evidence="2">NBRC 12245</strain>
    </source>
</reference>
<keyword evidence="3" id="KW-1185">Reference proteome</keyword>
<dbReference type="EMBL" id="BOQL01000043">
    <property type="protein sequence ID" value="GIM73106.1"/>
    <property type="molecule type" value="Genomic_DNA"/>
</dbReference>
<feature type="transmembrane region" description="Helical" evidence="1">
    <location>
        <begin position="44"/>
        <end position="63"/>
    </location>
</feature>
<gene>
    <name evidence="2" type="ORF">Aau02nite_54310</name>
</gene>
<keyword evidence="1" id="KW-0812">Transmembrane</keyword>
<protein>
    <submittedName>
        <fullName evidence="2">Uncharacterized protein</fullName>
    </submittedName>
</protein>